<accession>A0A1H6E3B1</accession>
<dbReference type="AlphaFoldDB" id="A0A1H6E3B1"/>
<sequence>MEPLVAASALFMKIPQGMHPQWKVRLLVSGSGFRATTRGLSAAVGGQPVEGITLGTEGAGFAGFLRAEPAKGDRLSVGYGRRLGETGVTYQGPLHDPIELGDEGPVA</sequence>
<keyword evidence="3" id="KW-1185">Reference proteome</keyword>
<name>A0A1H6E3B1_9ACTN</name>
<evidence type="ECO:0000313" key="3">
    <source>
        <dbReference type="Proteomes" id="UP000236732"/>
    </source>
</evidence>
<proteinExistence type="predicted"/>
<dbReference type="Proteomes" id="UP000236732">
    <property type="component" value="Unassembled WGS sequence"/>
</dbReference>
<evidence type="ECO:0000313" key="2">
    <source>
        <dbReference type="EMBL" id="SEG91809.1"/>
    </source>
</evidence>
<feature type="region of interest" description="Disordered" evidence="1">
    <location>
        <begin position="88"/>
        <end position="107"/>
    </location>
</feature>
<evidence type="ECO:0000256" key="1">
    <source>
        <dbReference type="SAM" id="MobiDB-lite"/>
    </source>
</evidence>
<organism evidence="2 3">
    <name type="scientific">Nonomuraea solani</name>
    <dbReference type="NCBI Taxonomy" id="1144553"/>
    <lineage>
        <taxon>Bacteria</taxon>
        <taxon>Bacillati</taxon>
        <taxon>Actinomycetota</taxon>
        <taxon>Actinomycetes</taxon>
        <taxon>Streptosporangiales</taxon>
        <taxon>Streptosporangiaceae</taxon>
        <taxon>Nonomuraea</taxon>
    </lineage>
</organism>
<gene>
    <name evidence="2" type="ORF">SAMN05444920_107357</name>
</gene>
<protein>
    <submittedName>
        <fullName evidence="2">Uncharacterized protein</fullName>
    </submittedName>
</protein>
<dbReference type="EMBL" id="FNVT01000007">
    <property type="protein sequence ID" value="SEG91809.1"/>
    <property type="molecule type" value="Genomic_DNA"/>
</dbReference>
<reference evidence="2 3" key="1">
    <citation type="submission" date="2016-10" db="EMBL/GenBank/DDBJ databases">
        <authorList>
            <person name="de Groot N.N."/>
        </authorList>
    </citation>
    <scope>NUCLEOTIDE SEQUENCE [LARGE SCALE GENOMIC DNA]</scope>
    <source>
        <strain evidence="2 3">CGMCC 4.7037</strain>
    </source>
</reference>
<dbReference type="RefSeq" id="WP_103958712.1">
    <property type="nucleotide sequence ID" value="NZ_FNVT01000007.1"/>
</dbReference>